<feature type="transmembrane region" description="Helical" evidence="1">
    <location>
        <begin position="52"/>
        <end position="78"/>
    </location>
</feature>
<gene>
    <name evidence="2" type="ORF">C2G38_2074689</name>
</gene>
<evidence type="ECO:0000313" key="3">
    <source>
        <dbReference type="Proteomes" id="UP000266673"/>
    </source>
</evidence>
<reference evidence="2 3" key="1">
    <citation type="submission" date="2018-06" db="EMBL/GenBank/DDBJ databases">
        <title>Comparative genomics reveals the genomic features of Rhizophagus irregularis, R. cerebriforme, R. diaphanum and Gigaspora rosea, and their symbiotic lifestyle signature.</title>
        <authorList>
            <person name="Morin E."/>
            <person name="San Clemente H."/>
            <person name="Chen E.C.H."/>
            <person name="De La Providencia I."/>
            <person name="Hainaut M."/>
            <person name="Kuo A."/>
            <person name="Kohler A."/>
            <person name="Murat C."/>
            <person name="Tang N."/>
            <person name="Roy S."/>
            <person name="Loubradou J."/>
            <person name="Henrissat B."/>
            <person name="Grigoriev I.V."/>
            <person name="Corradi N."/>
            <person name="Roux C."/>
            <person name="Martin F.M."/>
        </authorList>
    </citation>
    <scope>NUCLEOTIDE SEQUENCE [LARGE SCALE GENOMIC DNA]</scope>
    <source>
        <strain evidence="2 3">DAOM 194757</strain>
    </source>
</reference>
<dbReference type="EMBL" id="QKWP01000293">
    <property type="protein sequence ID" value="RIB22770.1"/>
    <property type="molecule type" value="Genomic_DNA"/>
</dbReference>
<keyword evidence="1" id="KW-0472">Membrane</keyword>
<feature type="transmembrane region" description="Helical" evidence="1">
    <location>
        <begin position="84"/>
        <end position="106"/>
    </location>
</feature>
<evidence type="ECO:0000256" key="1">
    <source>
        <dbReference type="SAM" id="Phobius"/>
    </source>
</evidence>
<name>A0A397VJV6_9GLOM</name>
<sequence>MSADIELHRILFNENWVDDFKQNKERIFAYIEKLYVDCCAFTVKHPYFGFSFATFIVFSVFPILIYIVFLVASIIVIIGGALCFGLLILFFILGLVGLVILCDLFLGCSNINYNSFIDGYIKTNSIELFNFSKLSNGVNEDEDASESQFIRELN</sequence>
<organism evidence="2 3">
    <name type="scientific">Gigaspora rosea</name>
    <dbReference type="NCBI Taxonomy" id="44941"/>
    <lineage>
        <taxon>Eukaryota</taxon>
        <taxon>Fungi</taxon>
        <taxon>Fungi incertae sedis</taxon>
        <taxon>Mucoromycota</taxon>
        <taxon>Glomeromycotina</taxon>
        <taxon>Glomeromycetes</taxon>
        <taxon>Diversisporales</taxon>
        <taxon>Gigasporaceae</taxon>
        <taxon>Gigaspora</taxon>
    </lineage>
</organism>
<accession>A0A397VJV6</accession>
<keyword evidence="1" id="KW-1133">Transmembrane helix</keyword>
<dbReference type="OrthoDB" id="10353512at2759"/>
<proteinExistence type="predicted"/>
<dbReference type="Proteomes" id="UP000266673">
    <property type="component" value="Unassembled WGS sequence"/>
</dbReference>
<comment type="caution">
    <text evidence="2">The sequence shown here is derived from an EMBL/GenBank/DDBJ whole genome shotgun (WGS) entry which is preliminary data.</text>
</comment>
<keyword evidence="3" id="KW-1185">Reference proteome</keyword>
<protein>
    <submittedName>
        <fullName evidence="2">Uncharacterized protein</fullName>
    </submittedName>
</protein>
<feature type="non-terminal residue" evidence="2">
    <location>
        <position position="154"/>
    </location>
</feature>
<evidence type="ECO:0000313" key="2">
    <source>
        <dbReference type="EMBL" id="RIB22770.1"/>
    </source>
</evidence>
<keyword evidence="1" id="KW-0812">Transmembrane</keyword>
<dbReference type="AlphaFoldDB" id="A0A397VJV6"/>